<evidence type="ECO:0000313" key="3">
    <source>
        <dbReference type="EMBL" id="MBU2669222.1"/>
    </source>
</evidence>
<feature type="transmembrane region" description="Helical" evidence="1">
    <location>
        <begin position="222"/>
        <end position="241"/>
    </location>
</feature>
<feature type="transmembrane region" description="Helical" evidence="1">
    <location>
        <begin position="126"/>
        <end position="146"/>
    </location>
</feature>
<reference evidence="3 4" key="1">
    <citation type="submission" date="2021-06" db="EMBL/GenBank/DDBJ databases">
        <title>Actinoplanes lichenicola sp. nov., and Actinoplanes ovalisporus sp. nov., isolated from lichen in Thailand.</title>
        <authorList>
            <person name="Saeng-In P."/>
            <person name="Kanchanasin P."/>
            <person name="Yuki M."/>
            <person name="Kudo T."/>
            <person name="Ohkuma M."/>
            <person name="Phongsopitanun W."/>
            <person name="Tanasupawat S."/>
        </authorList>
    </citation>
    <scope>NUCLEOTIDE SEQUENCE [LARGE SCALE GENOMIC DNA]</scope>
    <source>
        <strain evidence="3 4">NBRC 110975</strain>
    </source>
</reference>
<keyword evidence="3" id="KW-0808">Transferase</keyword>
<dbReference type="PANTHER" id="PTHR23028">
    <property type="entry name" value="ACETYLTRANSFERASE"/>
    <property type="match status" value="1"/>
</dbReference>
<evidence type="ECO:0000313" key="4">
    <source>
        <dbReference type="Proteomes" id="UP001519654"/>
    </source>
</evidence>
<dbReference type="InterPro" id="IPR002656">
    <property type="entry name" value="Acyl_transf_3_dom"/>
</dbReference>
<keyword evidence="4" id="KW-1185">Reference proteome</keyword>
<dbReference type="GO" id="GO:0016746">
    <property type="term" value="F:acyltransferase activity"/>
    <property type="evidence" value="ECO:0007669"/>
    <property type="project" value="UniProtKB-KW"/>
</dbReference>
<accession>A0ABS5Z0L6</accession>
<organism evidence="3 4">
    <name type="scientific">Paractinoplanes bogorensis</name>
    <dbReference type="NCBI Taxonomy" id="1610840"/>
    <lineage>
        <taxon>Bacteria</taxon>
        <taxon>Bacillati</taxon>
        <taxon>Actinomycetota</taxon>
        <taxon>Actinomycetes</taxon>
        <taxon>Micromonosporales</taxon>
        <taxon>Micromonosporaceae</taxon>
        <taxon>Paractinoplanes</taxon>
    </lineage>
</organism>
<dbReference type="Proteomes" id="UP001519654">
    <property type="component" value="Unassembled WGS sequence"/>
</dbReference>
<feature type="transmembrane region" description="Helical" evidence="1">
    <location>
        <begin position="153"/>
        <end position="170"/>
    </location>
</feature>
<feature type="transmembrane region" description="Helical" evidence="1">
    <location>
        <begin position="43"/>
        <end position="60"/>
    </location>
</feature>
<feature type="transmembrane region" description="Helical" evidence="1">
    <location>
        <begin position="197"/>
        <end position="216"/>
    </location>
</feature>
<dbReference type="InterPro" id="IPR050879">
    <property type="entry name" value="Acyltransferase_3"/>
</dbReference>
<feature type="transmembrane region" description="Helical" evidence="1">
    <location>
        <begin position="339"/>
        <end position="359"/>
    </location>
</feature>
<feature type="transmembrane region" description="Helical" evidence="1">
    <location>
        <begin position="280"/>
        <end position="301"/>
    </location>
</feature>
<protein>
    <submittedName>
        <fullName evidence="3">Acyltransferase</fullName>
    </submittedName>
</protein>
<evidence type="ECO:0000259" key="2">
    <source>
        <dbReference type="Pfam" id="PF01757"/>
    </source>
</evidence>
<dbReference type="PANTHER" id="PTHR23028:SF53">
    <property type="entry name" value="ACYL_TRANSF_3 DOMAIN-CONTAINING PROTEIN"/>
    <property type="match status" value="1"/>
</dbReference>
<evidence type="ECO:0000256" key="1">
    <source>
        <dbReference type="SAM" id="Phobius"/>
    </source>
</evidence>
<dbReference type="EMBL" id="JAHKKG010000014">
    <property type="protein sequence ID" value="MBU2669222.1"/>
    <property type="molecule type" value="Genomic_DNA"/>
</dbReference>
<dbReference type="Pfam" id="PF01757">
    <property type="entry name" value="Acyl_transf_3"/>
    <property type="match status" value="1"/>
</dbReference>
<gene>
    <name evidence="3" type="ORF">KOI35_37495</name>
</gene>
<keyword evidence="1" id="KW-0812">Transmembrane</keyword>
<sequence length="389" mass="42036">MPAQPRMAWLDGLRAVAVLLVLYAHVSRYVLTDVRAFTAEWLHAGPAGVMLFFLVSGYIIPASLERHGSLRRFWVGRAGRLLPLYALVSVAVVALGFFRPADPVTATVAHATMVPFLLSEPLATPVFWTLAFEMVFYLLVTSLFAVRLHRADAVTAVLLTVAAVITAPLAPQAIRTPYAALVLAAGLAAVLSGRRRVVIAGAMVLGGLALALVTAGGQPSHAWDGLLIVAVMFTGTTIHRADTGQTGWWPVAIVAPVVAAGLLTNWFAELASLDALTPRYMARSVITLVVFAGAFAVGLLTRRWRTPSWLAGLGMISYSVYLTHYVLLLVMRPLLVHDAAVIAYAGTVLIVSWITHRYVELPGQRWARRMSDVWEKPGRVPPSHASLRG</sequence>
<feature type="transmembrane region" description="Helical" evidence="1">
    <location>
        <begin position="248"/>
        <end position="268"/>
    </location>
</feature>
<keyword evidence="1" id="KW-0472">Membrane</keyword>
<dbReference type="RefSeq" id="WP_215793577.1">
    <property type="nucleotide sequence ID" value="NZ_JAHKKG010000014.1"/>
</dbReference>
<proteinExistence type="predicted"/>
<feature type="transmembrane region" description="Helical" evidence="1">
    <location>
        <begin position="176"/>
        <end position="192"/>
    </location>
</feature>
<feature type="transmembrane region" description="Helical" evidence="1">
    <location>
        <begin position="12"/>
        <end position="31"/>
    </location>
</feature>
<feature type="domain" description="Acyltransferase 3" evidence="2">
    <location>
        <begin position="8"/>
        <end position="356"/>
    </location>
</feature>
<feature type="transmembrane region" description="Helical" evidence="1">
    <location>
        <begin position="81"/>
        <end position="98"/>
    </location>
</feature>
<keyword evidence="3" id="KW-0012">Acyltransferase</keyword>
<feature type="transmembrane region" description="Helical" evidence="1">
    <location>
        <begin position="308"/>
        <end position="327"/>
    </location>
</feature>
<comment type="caution">
    <text evidence="3">The sequence shown here is derived from an EMBL/GenBank/DDBJ whole genome shotgun (WGS) entry which is preliminary data.</text>
</comment>
<name>A0ABS5Z0L6_9ACTN</name>
<keyword evidence="1" id="KW-1133">Transmembrane helix</keyword>